<name>A0A2P6TEU8_CHLSO</name>
<proteinExistence type="predicted"/>
<feature type="compositionally biased region" description="Pro residues" evidence="1">
    <location>
        <begin position="136"/>
        <end position="147"/>
    </location>
</feature>
<dbReference type="EMBL" id="LHPG02000019">
    <property type="protein sequence ID" value="PRW32498.1"/>
    <property type="molecule type" value="Genomic_DNA"/>
</dbReference>
<protein>
    <submittedName>
        <fullName evidence="2">Uncharacterized protein</fullName>
    </submittedName>
</protein>
<evidence type="ECO:0000313" key="2">
    <source>
        <dbReference type="EMBL" id="PRW32498.1"/>
    </source>
</evidence>
<feature type="compositionally biased region" description="Low complexity" evidence="1">
    <location>
        <begin position="349"/>
        <end position="360"/>
    </location>
</feature>
<feature type="compositionally biased region" description="Basic and acidic residues" evidence="1">
    <location>
        <begin position="573"/>
        <end position="583"/>
    </location>
</feature>
<accession>A0A2P6TEU8</accession>
<feature type="region of interest" description="Disordered" evidence="1">
    <location>
        <begin position="552"/>
        <end position="583"/>
    </location>
</feature>
<feature type="compositionally biased region" description="Low complexity" evidence="1">
    <location>
        <begin position="148"/>
        <end position="169"/>
    </location>
</feature>
<feature type="compositionally biased region" description="Polar residues" evidence="1">
    <location>
        <begin position="300"/>
        <end position="320"/>
    </location>
</feature>
<keyword evidence="3" id="KW-1185">Reference proteome</keyword>
<organism evidence="2 3">
    <name type="scientific">Chlorella sorokiniana</name>
    <name type="common">Freshwater green alga</name>
    <dbReference type="NCBI Taxonomy" id="3076"/>
    <lineage>
        <taxon>Eukaryota</taxon>
        <taxon>Viridiplantae</taxon>
        <taxon>Chlorophyta</taxon>
        <taxon>core chlorophytes</taxon>
        <taxon>Trebouxiophyceae</taxon>
        <taxon>Chlorellales</taxon>
        <taxon>Chlorellaceae</taxon>
        <taxon>Chlorella clade</taxon>
        <taxon>Chlorella</taxon>
    </lineage>
</organism>
<feature type="region of interest" description="Disordered" evidence="1">
    <location>
        <begin position="343"/>
        <end position="370"/>
    </location>
</feature>
<feature type="region of interest" description="Disordered" evidence="1">
    <location>
        <begin position="10"/>
        <end position="42"/>
    </location>
</feature>
<gene>
    <name evidence="2" type="ORF">C2E21_8212</name>
</gene>
<feature type="region of interest" description="Disordered" evidence="1">
    <location>
        <begin position="219"/>
        <end position="239"/>
    </location>
</feature>
<dbReference type="AlphaFoldDB" id="A0A2P6TEU8"/>
<comment type="caution">
    <text evidence="2">The sequence shown here is derived from an EMBL/GenBank/DDBJ whole genome shotgun (WGS) entry which is preliminary data.</text>
</comment>
<evidence type="ECO:0000313" key="3">
    <source>
        <dbReference type="Proteomes" id="UP000239899"/>
    </source>
</evidence>
<evidence type="ECO:0000256" key="1">
    <source>
        <dbReference type="SAM" id="MobiDB-lite"/>
    </source>
</evidence>
<feature type="region of interest" description="Disordered" evidence="1">
    <location>
        <begin position="126"/>
        <end position="169"/>
    </location>
</feature>
<sequence length="583" mass="57587">MLAHLAGCLGLPQDTPHQSSSPRTAATAPPAPPLPLPLPPADLLPLAEDSLAFAVPPSLDAALDVLDAQHPASPQAALACASSAHVTETAAACAASLRSYRQRMAPEQRRRERRRLSREQADHLKTLEHLGRGLKVPPPPAALPPAGHPADGGAAAQQAQQQQRAQQQALPPFSLAPVFQTSSAEATIQLVPLHRSRPAPPPPQAAGAVACSRAVHAAGEPADAAAPPSSAGSASMQSASSRLAGEDALAASSGSCSAAASAAPLLPRPSLGRGSAAATGSGASLAASTLAQAAGGSTSPAWQDGTSTWAACEQGPSSGSAAWEEDLIELELVDAAGACVQRLPPQQAPPAHSSRAARPSPDTEEAVPAQTTPSFLAFVVGGVTQMDSLAGGGSACSSGCQSTAASRPAPQACGAAAIAAATGSPDAAAERSSSGGSFAQQAGLPAVSCQAALLDGPEARSSGSPCSAEGSRGSNSCAASGAASAAGSAGALLSSFKRVLHGRLQQRVAGRQAVAQPLSSSHLSAAGKQQGSTHVVAVASPAVQLAVCADAEDVQPRRPGRPAVHGPAATGRRSADENRPVLA</sequence>
<dbReference type="Proteomes" id="UP000239899">
    <property type="component" value="Unassembled WGS sequence"/>
</dbReference>
<feature type="region of interest" description="Disordered" evidence="1">
    <location>
        <begin position="295"/>
        <end position="320"/>
    </location>
</feature>
<feature type="compositionally biased region" description="Polar residues" evidence="1">
    <location>
        <begin position="15"/>
        <end position="24"/>
    </location>
</feature>
<reference evidence="2 3" key="1">
    <citation type="journal article" date="2018" name="Plant J.">
        <title>Genome sequences of Chlorella sorokiniana UTEX 1602 and Micractinium conductrix SAG 241.80: implications to maltose excretion by a green alga.</title>
        <authorList>
            <person name="Arriola M.B."/>
            <person name="Velmurugan N."/>
            <person name="Zhang Y."/>
            <person name="Plunkett M.H."/>
            <person name="Hondzo H."/>
            <person name="Barney B.M."/>
        </authorList>
    </citation>
    <scope>NUCLEOTIDE SEQUENCE [LARGE SCALE GENOMIC DNA]</scope>
    <source>
        <strain evidence="3">UTEX 1602</strain>
    </source>
</reference>
<feature type="compositionally biased region" description="Pro residues" evidence="1">
    <location>
        <begin position="29"/>
        <end position="42"/>
    </location>
</feature>